<evidence type="ECO:0000256" key="7">
    <source>
        <dbReference type="HAMAP-Rule" id="MF_01235"/>
    </source>
</evidence>
<evidence type="ECO:0000256" key="4">
    <source>
        <dbReference type="ARBA" id="ARBA00007439"/>
    </source>
</evidence>
<evidence type="ECO:0000256" key="6">
    <source>
        <dbReference type="ARBA" id="ARBA00023277"/>
    </source>
</evidence>
<keyword evidence="9" id="KW-1185">Reference proteome</keyword>
<dbReference type="Proteomes" id="UP001230807">
    <property type="component" value="Unassembled WGS sequence"/>
</dbReference>
<dbReference type="EC" id="5.1.3.9" evidence="7"/>
<proteinExistence type="inferred from homology"/>
<dbReference type="HAMAP" id="MF_01235">
    <property type="entry name" value="ManNAc6P_epimer"/>
    <property type="match status" value="1"/>
</dbReference>
<comment type="pathway">
    <text evidence="3 7">Amino-sugar metabolism; N-acetylneuraminate degradation; D-fructose 6-phosphate from N-acetylneuraminate: step 3/5.</text>
</comment>
<protein>
    <recommendedName>
        <fullName evidence="7">Putative N-acetylmannosamine-6-phosphate 2-epimerase</fullName>
        <ecNumber evidence="7">5.1.3.9</ecNumber>
    </recommendedName>
    <alternativeName>
        <fullName evidence="7">ManNAc-6-P epimerase</fullName>
    </alternativeName>
</protein>
<keyword evidence="5 7" id="KW-0413">Isomerase</keyword>
<dbReference type="InterPro" id="IPR011060">
    <property type="entry name" value="RibuloseP-bd_barrel"/>
</dbReference>
<dbReference type="Gene3D" id="3.20.20.70">
    <property type="entry name" value="Aldolase class I"/>
    <property type="match status" value="1"/>
</dbReference>
<evidence type="ECO:0000256" key="5">
    <source>
        <dbReference type="ARBA" id="ARBA00023235"/>
    </source>
</evidence>
<evidence type="ECO:0000313" key="9">
    <source>
        <dbReference type="Proteomes" id="UP001230807"/>
    </source>
</evidence>
<name>A0ABT7MMF4_9BACL</name>
<organism evidence="8 9">
    <name type="scientific">Exiguobacterium mexicanum</name>
    <dbReference type="NCBI Taxonomy" id="340146"/>
    <lineage>
        <taxon>Bacteria</taxon>
        <taxon>Bacillati</taxon>
        <taxon>Bacillota</taxon>
        <taxon>Bacilli</taxon>
        <taxon>Bacillales</taxon>
        <taxon>Bacillales Family XII. Incertae Sedis</taxon>
        <taxon>Exiguobacterium</taxon>
    </lineage>
</organism>
<dbReference type="EMBL" id="JASWER010000003">
    <property type="protein sequence ID" value="MDL5376378.1"/>
    <property type="molecule type" value="Genomic_DNA"/>
</dbReference>
<comment type="caution">
    <text evidence="8">The sequence shown here is derived from an EMBL/GenBank/DDBJ whole genome shotgun (WGS) entry which is preliminary data.</text>
</comment>
<comment type="catalytic activity">
    <reaction evidence="1 7">
        <text>an N-acyl-D-glucosamine 6-phosphate = an N-acyl-D-mannosamine 6-phosphate</text>
        <dbReference type="Rhea" id="RHEA:23932"/>
        <dbReference type="ChEBI" id="CHEBI:57599"/>
        <dbReference type="ChEBI" id="CHEBI:57666"/>
        <dbReference type="EC" id="5.1.3.9"/>
    </reaction>
</comment>
<dbReference type="SUPFAM" id="SSF51366">
    <property type="entry name" value="Ribulose-phoshate binding barrel"/>
    <property type="match status" value="1"/>
</dbReference>
<dbReference type="GO" id="GO:0047465">
    <property type="term" value="F:N-acylglucosamine-6-phosphate 2-epimerase activity"/>
    <property type="evidence" value="ECO:0007669"/>
    <property type="project" value="UniProtKB-EC"/>
</dbReference>
<evidence type="ECO:0000256" key="2">
    <source>
        <dbReference type="ARBA" id="ARBA00002147"/>
    </source>
</evidence>
<evidence type="ECO:0000256" key="3">
    <source>
        <dbReference type="ARBA" id="ARBA00005081"/>
    </source>
</evidence>
<comment type="similarity">
    <text evidence="4 7">Belongs to the NanE family.</text>
</comment>
<dbReference type="CDD" id="cd04729">
    <property type="entry name" value="NanE"/>
    <property type="match status" value="1"/>
</dbReference>
<dbReference type="NCBIfam" id="NF002231">
    <property type="entry name" value="PRK01130.1"/>
    <property type="match status" value="1"/>
</dbReference>
<comment type="function">
    <text evidence="2 7">Converts N-acetylmannosamine-6-phosphate (ManNAc-6-P) to N-acetylglucosamine-6-phosphate (GlcNAc-6-P).</text>
</comment>
<dbReference type="InterPro" id="IPR013785">
    <property type="entry name" value="Aldolase_TIM"/>
</dbReference>
<evidence type="ECO:0000256" key="1">
    <source>
        <dbReference type="ARBA" id="ARBA00000056"/>
    </source>
</evidence>
<evidence type="ECO:0000313" key="8">
    <source>
        <dbReference type="EMBL" id="MDL5376378.1"/>
    </source>
</evidence>
<dbReference type="InterPro" id="IPR007260">
    <property type="entry name" value="NanE"/>
</dbReference>
<sequence>MTDLPTGLIVSCQALEDEPLHSDYIMGRMAIAAVQGGAKGIRANSAKDIREIKQQVNVPIIRIVKRDYADSDVFITATMKEVEELTEVGVDVIALDATRRLRPGNMTLQELVHAIRSIYPNQLLMADCATLEDCIEADRLGFDYISTTLHGYTAETNGSLLFHDDFKFLKDVLDHITQPVVAEGNILTPEMAKRCMYLGTHAVVVGGAITRPQQITARFDAAFTLNVENTK</sequence>
<reference evidence="8 9" key="1">
    <citation type="submission" date="2023-06" db="EMBL/GenBank/DDBJ databases">
        <title>Influencing factors and mechanism of Cr(VI) reduction by facultative anaerobic Exiguobacterium sp. PY14.</title>
        <authorList>
            <person name="Zou L."/>
        </authorList>
    </citation>
    <scope>NUCLEOTIDE SEQUENCE [LARGE SCALE GENOMIC DNA]</scope>
    <source>
        <strain evidence="8 9">PY14</strain>
    </source>
</reference>
<dbReference type="Pfam" id="PF04131">
    <property type="entry name" value="NanE"/>
    <property type="match status" value="1"/>
</dbReference>
<gene>
    <name evidence="7" type="primary">nanE</name>
    <name evidence="8" type="ORF">QR695_05100</name>
</gene>
<dbReference type="PANTHER" id="PTHR36204">
    <property type="entry name" value="N-ACETYLMANNOSAMINE-6-PHOSPHATE 2-EPIMERASE-RELATED"/>
    <property type="match status" value="1"/>
</dbReference>
<dbReference type="PANTHER" id="PTHR36204:SF1">
    <property type="entry name" value="N-ACETYLMANNOSAMINE-6-PHOSPHATE 2-EPIMERASE-RELATED"/>
    <property type="match status" value="1"/>
</dbReference>
<keyword evidence="6 7" id="KW-0119">Carbohydrate metabolism</keyword>
<accession>A0ABT7MMF4</accession>